<reference evidence="1 2" key="1">
    <citation type="journal article" date="2013" name="Nat. Commun.">
        <title>The evolution and pathogenic mechanisms of the rice sheath blight pathogen.</title>
        <authorList>
            <person name="Zheng A."/>
            <person name="Lin R."/>
            <person name="Xu L."/>
            <person name="Qin P."/>
            <person name="Tang C."/>
            <person name="Ai P."/>
            <person name="Zhang D."/>
            <person name="Liu Y."/>
            <person name="Sun Z."/>
            <person name="Feng H."/>
            <person name="Wang Y."/>
            <person name="Chen Y."/>
            <person name="Liang X."/>
            <person name="Fu R."/>
            <person name="Li Q."/>
            <person name="Zhang J."/>
            <person name="Yu X."/>
            <person name="Xie Z."/>
            <person name="Ding L."/>
            <person name="Guan P."/>
            <person name="Tang J."/>
            <person name="Liang Y."/>
            <person name="Wang S."/>
            <person name="Deng Q."/>
            <person name="Li S."/>
            <person name="Zhu J."/>
            <person name="Wang L."/>
            <person name="Liu H."/>
            <person name="Li P."/>
        </authorList>
    </citation>
    <scope>NUCLEOTIDE SEQUENCE [LARGE SCALE GENOMIC DNA]</scope>
    <source>
        <strain evidence="2">AG-1 IA</strain>
    </source>
</reference>
<protein>
    <submittedName>
        <fullName evidence="1">Uncharacterized protein</fullName>
    </submittedName>
</protein>
<dbReference type="AlphaFoldDB" id="L8WY10"/>
<keyword evidence="2" id="KW-1185">Reference proteome</keyword>
<proteinExistence type="predicted"/>
<comment type="caution">
    <text evidence="1">The sequence shown here is derived from an EMBL/GenBank/DDBJ whole genome shotgun (WGS) entry which is preliminary data.</text>
</comment>
<evidence type="ECO:0000313" key="1">
    <source>
        <dbReference type="EMBL" id="ELU41239.1"/>
    </source>
</evidence>
<organism evidence="1 2">
    <name type="scientific">Thanatephorus cucumeris (strain AG1-IA)</name>
    <name type="common">Rice sheath blight fungus</name>
    <name type="synonym">Rhizoctonia solani</name>
    <dbReference type="NCBI Taxonomy" id="983506"/>
    <lineage>
        <taxon>Eukaryota</taxon>
        <taxon>Fungi</taxon>
        <taxon>Dikarya</taxon>
        <taxon>Basidiomycota</taxon>
        <taxon>Agaricomycotina</taxon>
        <taxon>Agaricomycetes</taxon>
        <taxon>Cantharellales</taxon>
        <taxon>Ceratobasidiaceae</taxon>
        <taxon>Rhizoctonia</taxon>
        <taxon>Rhizoctonia solani AG-1</taxon>
    </lineage>
</organism>
<gene>
    <name evidence="1" type="ORF">AG1IA_04731</name>
</gene>
<dbReference type="EMBL" id="AFRT01001100">
    <property type="protein sequence ID" value="ELU41239.1"/>
    <property type="molecule type" value="Genomic_DNA"/>
</dbReference>
<dbReference type="HOGENOM" id="CLU_1908112_0_0_1"/>
<dbReference type="Proteomes" id="UP000011668">
    <property type="component" value="Unassembled WGS sequence"/>
</dbReference>
<name>L8WY10_THACA</name>
<accession>L8WY10</accession>
<evidence type="ECO:0000313" key="2">
    <source>
        <dbReference type="Proteomes" id="UP000011668"/>
    </source>
</evidence>
<sequence length="133" mass="15748">MQPLSKLVQNTFTDARVPTYTLNTCQCAFQLLPIILSKEPTTIIYKIFWGAETSLKNTVRPWFLIHDWGARLRKYQFYMKYLCENHRLKFALEVLNPKRCLIGRVLFPFFDTILDPIMLIHCHRRVDCPSVLL</sequence>